<accession>A0A1H8U826</accession>
<organism evidence="1 2">
    <name type="scientific">Halorientalis persicus</name>
    <dbReference type="NCBI Taxonomy" id="1367881"/>
    <lineage>
        <taxon>Archaea</taxon>
        <taxon>Methanobacteriati</taxon>
        <taxon>Methanobacteriota</taxon>
        <taxon>Stenosarchaea group</taxon>
        <taxon>Halobacteria</taxon>
        <taxon>Halobacteriales</taxon>
        <taxon>Haloarculaceae</taxon>
        <taxon>Halorientalis</taxon>
    </lineage>
</organism>
<keyword evidence="2" id="KW-1185">Reference proteome</keyword>
<dbReference type="EMBL" id="FOCX01000026">
    <property type="protein sequence ID" value="SEO99420.1"/>
    <property type="molecule type" value="Genomic_DNA"/>
</dbReference>
<gene>
    <name evidence="1" type="ORF">SAMN05216388_102620</name>
</gene>
<dbReference type="RefSeq" id="WP_139203611.1">
    <property type="nucleotide sequence ID" value="NZ_FOCX01000026.1"/>
</dbReference>
<name>A0A1H8U826_9EURY</name>
<evidence type="ECO:0000313" key="1">
    <source>
        <dbReference type="EMBL" id="SEO99420.1"/>
    </source>
</evidence>
<dbReference type="AlphaFoldDB" id="A0A1H8U826"/>
<reference evidence="2" key="1">
    <citation type="submission" date="2016-10" db="EMBL/GenBank/DDBJ databases">
        <authorList>
            <person name="Varghese N."/>
            <person name="Submissions S."/>
        </authorList>
    </citation>
    <scope>NUCLEOTIDE SEQUENCE [LARGE SCALE GENOMIC DNA]</scope>
    <source>
        <strain evidence="2">IBRC-M 10043</strain>
    </source>
</reference>
<evidence type="ECO:0000313" key="2">
    <source>
        <dbReference type="Proteomes" id="UP000198775"/>
    </source>
</evidence>
<dbReference type="Proteomes" id="UP000198775">
    <property type="component" value="Unassembled WGS sequence"/>
</dbReference>
<protein>
    <submittedName>
        <fullName evidence="1">Uncharacterized protein</fullName>
    </submittedName>
</protein>
<proteinExistence type="predicted"/>
<sequence>MPQSITHPDIPESADIEIDLGPFREAVLPGPWRLITRTDEMTEVRADDLEDNSHWSDHGTRVGRVYEAHGDWQVSLSDPFNGQETHDSIESFGHRRTAELVLLGMLTRRTEAVPPIPVRDDE</sequence>